<organism evidence="11 12">
    <name type="scientific">Cobetia marina</name>
    <name type="common">Deleya marina</name>
    <dbReference type="NCBI Taxonomy" id="28258"/>
    <lineage>
        <taxon>Bacteria</taxon>
        <taxon>Pseudomonadati</taxon>
        <taxon>Pseudomonadota</taxon>
        <taxon>Gammaproteobacteria</taxon>
        <taxon>Oceanospirillales</taxon>
        <taxon>Halomonadaceae</taxon>
        <taxon>Cobetia</taxon>
    </lineage>
</organism>
<dbReference type="GO" id="GO:0005524">
    <property type="term" value="F:ATP binding"/>
    <property type="evidence" value="ECO:0007669"/>
    <property type="project" value="UniProtKB-KW"/>
</dbReference>
<reference evidence="11 12" key="1">
    <citation type="submission" date="2024-02" db="EMBL/GenBank/DDBJ databases">
        <title>Bacteria isolated from the canopy kelp, Nereocystis luetkeana.</title>
        <authorList>
            <person name="Pfister C.A."/>
            <person name="Younker I.T."/>
            <person name="Light S.H."/>
        </authorList>
    </citation>
    <scope>NUCLEOTIDE SEQUENCE [LARGE SCALE GENOMIC DNA]</scope>
    <source>
        <strain evidence="11 12">TI.5.07</strain>
    </source>
</reference>
<feature type="domain" description="ABC transporter" evidence="10">
    <location>
        <begin position="28"/>
        <end position="264"/>
    </location>
</feature>
<dbReference type="CDD" id="cd03215">
    <property type="entry name" value="ABC_Carb_Monos_II"/>
    <property type="match status" value="1"/>
</dbReference>
<dbReference type="SMART" id="SM00382">
    <property type="entry name" value="AAA"/>
    <property type="match status" value="2"/>
</dbReference>
<accession>A0ABU9GBE0</accession>
<proteinExistence type="predicted"/>
<keyword evidence="8" id="KW-0472">Membrane</keyword>
<keyword evidence="2" id="KW-1003">Cell membrane</keyword>
<dbReference type="InterPro" id="IPR003439">
    <property type="entry name" value="ABC_transporter-like_ATP-bd"/>
</dbReference>
<evidence type="ECO:0000256" key="4">
    <source>
        <dbReference type="ARBA" id="ARBA00022737"/>
    </source>
</evidence>
<keyword evidence="3" id="KW-0762">Sugar transport</keyword>
<dbReference type="RefSeq" id="WP_341541637.1">
    <property type="nucleotide sequence ID" value="NZ_JBAKAP010000001.1"/>
</dbReference>
<evidence type="ECO:0000256" key="5">
    <source>
        <dbReference type="ARBA" id="ARBA00022741"/>
    </source>
</evidence>
<name>A0ABU9GBE0_COBMA</name>
<feature type="region of interest" description="Disordered" evidence="9">
    <location>
        <begin position="1"/>
        <end position="20"/>
    </location>
</feature>
<keyword evidence="7" id="KW-1278">Translocase</keyword>
<evidence type="ECO:0000256" key="3">
    <source>
        <dbReference type="ARBA" id="ARBA00022597"/>
    </source>
</evidence>
<evidence type="ECO:0000313" key="11">
    <source>
        <dbReference type="EMBL" id="MEL0615386.1"/>
    </source>
</evidence>
<feature type="compositionally biased region" description="Polar residues" evidence="9">
    <location>
        <begin position="1"/>
        <end position="16"/>
    </location>
</feature>
<keyword evidence="6 11" id="KW-0067">ATP-binding</keyword>
<dbReference type="SUPFAM" id="SSF52540">
    <property type="entry name" value="P-loop containing nucleoside triphosphate hydrolases"/>
    <property type="match status" value="2"/>
</dbReference>
<dbReference type="InterPro" id="IPR027417">
    <property type="entry name" value="P-loop_NTPase"/>
</dbReference>
<dbReference type="PROSITE" id="PS00211">
    <property type="entry name" value="ABC_TRANSPORTER_1"/>
    <property type="match status" value="1"/>
</dbReference>
<dbReference type="Gene3D" id="3.40.50.300">
    <property type="entry name" value="P-loop containing nucleotide triphosphate hydrolases"/>
    <property type="match status" value="2"/>
</dbReference>
<feature type="domain" description="ABC transporter" evidence="10">
    <location>
        <begin position="275"/>
        <end position="519"/>
    </location>
</feature>
<evidence type="ECO:0000256" key="1">
    <source>
        <dbReference type="ARBA" id="ARBA00022448"/>
    </source>
</evidence>
<dbReference type="InterPro" id="IPR017871">
    <property type="entry name" value="ABC_transporter-like_CS"/>
</dbReference>
<dbReference type="InterPro" id="IPR050107">
    <property type="entry name" value="ABC_carbohydrate_import_ATPase"/>
</dbReference>
<evidence type="ECO:0000256" key="8">
    <source>
        <dbReference type="ARBA" id="ARBA00023136"/>
    </source>
</evidence>
<gene>
    <name evidence="11" type="ORF">V6243_00990</name>
</gene>
<evidence type="ECO:0000256" key="6">
    <source>
        <dbReference type="ARBA" id="ARBA00022840"/>
    </source>
</evidence>
<keyword evidence="4" id="KW-0677">Repeat</keyword>
<dbReference type="PROSITE" id="PS50893">
    <property type="entry name" value="ABC_TRANSPORTER_2"/>
    <property type="match status" value="2"/>
</dbReference>
<dbReference type="CDD" id="cd03216">
    <property type="entry name" value="ABC_Carb_Monos_I"/>
    <property type="match status" value="1"/>
</dbReference>
<dbReference type="PANTHER" id="PTHR43790">
    <property type="entry name" value="CARBOHYDRATE TRANSPORT ATP-BINDING PROTEIN MG119-RELATED"/>
    <property type="match status" value="1"/>
</dbReference>
<keyword evidence="1" id="KW-0813">Transport</keyword>
<evidence type="ECO:0000256" key="7">
    <source>
        <dbReference type="ARBA" id="ARBA00022967"/>
    </source>
</evidence>
<keyword evidence="5" id="KW-0547">Nucleotide-binding</keyword>
<keyword evidence="12" id="KW-1185">Reference proteome</keyword>
<dbReference type="InterPro" id="IPR003593">
    <property type="entry name" value="AAA+_ATPase"/>
</dbReference>
<evidence type="ECO:0000259" key="10">
    <source>
        <dbReference type="PROSITE" id="PS50893"/>
    </source>
</evidence>
<evidence type="ECO:0000256" key="9">
    <source>
        <dbReference type="SAM" id="MobiDB-lite"/>
    </source>
</evidence>
<protein>
    <submittedName>
        <fullName evidence="11">Sugar ABC transporter ATP-binding protein</fullName>
    </submittedName>
</protein>
<sequence>MGMQTQDVTHPTSQAPKVNEDAAPRVLMALRGIDKGFSGVSVLKGVDLTLRAGRVHALAGENGAGKSTLMKILSGVYRYDAGTLWLRDEEVIFTTPRQAMDSRIAIIHQELNLVPGLSAGENIFLGREPRTALGTVDWKRLHADARQLLDRLRQTLDSRTAVSELSIGQQQMVEIARALSLDAEIIIMDEPTDALTDIETDILAEVVAELRGEGRSLVLITHRLNEIFSMCDEVAVLRDGQMIHQGPTAELDEDGLIRLMVGRELAERYPYTPASPDGEVMLEVKELHAPGVNGISFSARRGEVLGFGGLMGAGRTELARALCGDTRIAAGSVTFNGQSGQFPSPAAALAAGLVYVPEDRKQSGLILAHSVASNMSLSALPNFCGALGRIRHGEEAAAVEQFVKSMQIKISDTAQAVDTLSGGNQQKVSLAKALMPAPELVILDEPTRGVDVGAKREIYLLINELKRQGKCILLISSEMPELLGLADRILVVADGRISGEFSRENATQEAIMTAASGLESPLSASTGAARATPPHTSSDFPHEMPN</sequence>
<dbReference type="PANTHER" id="PTHR43790:SF3">
    <property type="entry name" value="D-ALLOSE IMPORT ATP-BINDING PROTEIN ALSA-RELATED"/>
    <property type="match status" value="1"/>
</dbReference>
<dbReference type="Proteomes" id="UP001378242">
    <property type="component" value="Unassembled WGS sequence"/>
</dbReference>
<feature type="region of interest" description="Disordered" evidence="9">
    <location>
        <begin position="519"/>
        <end position="546"/>
    </location>
</feature>
<evidence type="ECO:0000313" key="12">
    <source>
        <dbReference type="Proteomes" id="UP001378242"/>
    </source>
</evidence>
<evidence type="ECO:0000256" key="2">
    <source>
        <dbReference type="ARBA" id="ARBA00022475"/>
    </source>
</evidence>
<dbReference type="Pfam" id="PF00005">
    <property type="entry name" value="ABC_tran"/>
    <property type="match status" value="2"/>
</dbReference>
<dbReference type="EMBL" id="JBAKAP010000001">
    <property type="protein sequence ID" value="MEL0615386.1"/>
    <property type="molecule type" value="Genomic_DNA"/>
</dbReference>
<comment type="caution">
    <text evidence="11">The sequence shown here is derived from an EMBL/GenBank/DDBJ whole genome shotgun (WGS) entry which is preliminary data.</text>
</comment>